<feature type="compositionally biased region" description="Pro residues" evidence="8">
    <location>
        <begin position="840"/>
        <end position="851"/>
    </location>
</feature>
<dbReference type="InterPro" id="IPR038765">
    <property type="entry name" value="Papain-like_cys_pep_sf"/>
</dbReference>
<keyword evidence="4" id="KW-0833">Ubl conjugation pathway</keyword>
<dbReference type="Pfam" id="PF13446">
    <property type="entry name" value="RPT"/>
    <property type="match status" value="4"/>
</dbReference>
<dbReference type="InterPro" id="IPR044635">
    <property type="entry name" value="UBP14-like"/>
</dbReference>
<dbReference type="InterPro" id="IPR025305">
    <property type="entry name" value="UCH_repeat_domain"/>
</dbReference>
<dbReference type="Gene3D" id="3.90.70.10">
    <property type="entry name" value="Cysteine proteinases"/>
    <property type="match status" value="2"/>
</dbReference>
<evidence type="ECO:0000313" key="10">
    <source>
        <dbReference type="EMBL" id="KAJ5172904.1"/>
    </source>
</evidence>
<evidence type="ECO:0000256" key="2">
    <source>
        <dbReference type="ARBA" id="ARBA00012759"/>
    </source>
</evidence>
<organism evidence="10 11">
    <name type="scientific">Penicillium capsulatum</name>
    <dbReference type="NCBI Taxonomy" id="69766"/>
    <lineage>
        <taxon>Eukaryota</taxon>
        <taxon>Fungi</taxon>
        <taxon>Dikarya</taxon>
        <taxon>Ascomycota</taxon>
        <taxon>Pezizomycotina</taxon>
        <taxon>Eurotiomycetes</taxon>
        <taxon>Eurotiomycetidae</taxon>
        <taxon>Eurotiales</taxon>
        <taxon>Aspergillaceae</taxon>
        <taxon>Penicillium</taxon>
    </lineage>
</organism>
<sequence>KLAPRLAEDLKLYDLAHTPGTGRNLLSDVPLVYPHGYNGPRDYLPADGCRHNYVTKTNQTFIAKGDEPRRPGASSKVSAICSKCHAHIQVITTQAYNSNNLGRNHELSPDHIHHLVYKSGRQKSSWYGSETTEHGQAVETFHYQCSYQSCEVVVSLRILSPLLKPEHVRLLTDPELIRKRAEDAIAASPERLEGMSVPEPITILDNLRLYILNALRNDDRSKAIQPNNKRFMICFGVDGLPCREVLEFLGFSIRESDRAWLPPHVDRTDQKPYQDEACIFLDNAIHELLCLIQSRSVAEKRAMQPPTLPSGASEKILRALGASDYPHAPRSHEFPMASAPYVHHHLKRTSSTGIFLNSFYRFYEDLGAVEDMSSGLIVAAYDRQVATDPPNAAHYLQCLKGIGLLRGGEDLAIIDEAVQVAYAEGKYTEDDVIEAYQYFGLRYQDPNLTEDTIIGNFYAFLASTTHETESRRQLWRIGDSLKSERIKAVSEDRVSTVEQAYVFLGVDDKTPDDFIITMYTAKINDSPSCKGMADRAIQLIAESRISGGLIHFIQTGETVAGEMDIGDAYRLLQIPEGTADGHAIIAAYTICIDEISGDNAEQVALYDNALFIIARETKNPVLRGYLGMSEDPDHQLSEWPTGLRNIGNTCYLNSLLQFYFSILPYRQMVLASESHGMDLNDESSFANKQVGSRKVTKKEIERSLKFLRELGVLFRDMITSSQSCVDPSQELARLTLISPSNEAAIRRRSTITSGNTRGLGEINGAPILGPLGRPPSVLEDQSGRSEVHVDAGDTTNSTGALEASDAGDHHMVGTSASNDSTAPAQSLPADDEGYLTLTPPNRPPPVPPRPAPEVDRKKQLLEEVEIGAQQDVTEVINNVLFQSQCAIKPREIAPDGEQLDLIKDLFYGRSRSYICNQGGFRSKEERWCDIKVNVASGSSDIYGAIDGAFDRQRISVEGSEADQYGSISRIPPILQIQVQRVQFDSVKKTSFKSTNHLQLLNTIHMDRYMDTSKPEIMRQRQQGWDWKDLLKDLEARRAALLRTEENDGWRTSDLIHDTYNLLEDYDSTMEEQCLSEGLWHIPPHSEHVDDAQNLEIDPQLTTDLEDSFQQVESELKEIDEEIGNLNSLISAQFAGLQNLKYRLYAVFVHRGTVSFGHYWIYIYDIQRNIWRKYNDEYVTEVQDVREIFENSTDPNPPTPYFLVYINEDLQDRLVEPVCRDIPSTTYPEGMEGVQSTTPAPVPQEEKQYPAPAPKDEEMRNDDVA</sequence>
<dbReference type="OrthoDB" id="2420415at2759"/>
<evidence type="ECO:0000313" key="11">
    <source>
        <dbReference type="Proteomes" id="UP001146351"/>
    </source>
</evidence>
<feature type="coiled-coil region" evidence="7">
    <location>
        <begin position="1101"/>
        <end position="1128"/>
    </location>
</feature>
<feature type="region of interest" description="Disordered" evidence="8">
    <location>
        <begin position="1223"/>
        <end position="1264"/>
    </location>
</feature>
<reference evidence="10" key="2">
    <citation type="journal article" date="2023" name="IMA Fungus">
        <title>Comparative genomic study of the Penicillium genus elucidates a diverse pangenome and 15 lateral gene transfer events.</title>
        <authorList>
            <person name="Petersen C."/>
            <person name="Sorensen T."/>
            <person name="Nielsen M.R."/>
            <person name="Sondergaard T.E."/>
            <person name="Sorensen J.L."/>
            <person name="Fitzpatrick D.A."/>
            <person name="Frisvad J.C."/>
            <person name="Nielsen K.L."/>
        </authorList>
    </citation>
    <scope>NUCLEOTIDE SEQUENCE</scope>
    <source>
        <strain evidence="10">IBT 21917</strain>
    </source>
</reference>
<dbReference type="GO" id="GO:0070628">
    <property type="term" value="F:proteasome binding"/>
    <property type="evidence" value="ECO:0007669"/>
    <property type="project" value="TreeGrafter"/>
</dbReference>
<dbReference type="FunFam" id="3.90.70.10:FF:000122">
    <property type="entry name" value="Ubiquitin carboxyl-terminal hydrolase 2"/>
    <property type="match status" value="1"/>
</dbReference>
<evidence type="ECO:0000256" key="8">
    <source>
        <dbReference type="SAM" id="MobiDB-lite"/>
    </source>
</evidence>
<dbReference type="InterPro" id="IPR028889">
    <property type="entry name" value="USP"/>
</dbReference>
<dbReference type="CDD" id="cd02666">
    <property type="entry name" value="Peptidase_C19J"/>
    <property type="match status" value="1"/>
</dbReference>
<dbReference type="PANTHER" id="PTHR43982">
    <property type="entry name" value="UBIQUITIN CARBOXYL-TERMINAL HYDROLASE"/>
    <property type="match status" value="1"/>
</dbReference>
<dbReference type="EMBL" id="JAPQKO010000003">
    <property type="protein sequence ID" value="KAJ5172904.1"/>
    <property type="molecule type" value="Genomic_DNA"/>
</dbReference>
<evidence type="ECO:0000256" key="5">
    <source>
        <dbReference type="ARBA" id="ARBA00022801"/>
    </source>
</evidence>
<dbReference type="InterPro" id="IPR001394">
    <property type="entry name" value="Peptidase_C19_UCH"/>
</dbReference>
<feature type="compositionally biased region" description="Basic and acidic residues" evidence="8">
    <location>
        <begin position="1243"/>
        <end position="1264"/>
    </location>
</feature>
<comment type="catalytic activity">
    <reaction evidence="1">
        <text>Thiol-dependent hydrolysis of ester, thioester, amide, peptide and isopeptide bonds formed by the C-terminal Gly of ubiquitin (a 76-residue protein attached to proteins as an intracellular targeting signal).</text>
        <dbReference type="EC" id="3.4.19.12"/>
    </reaction>
</comment>
<dbReference type="PANTHER" id="PTHR43982:SF6">
    <property type="entry name" value="UBIQUITIN CARBOXYL-TERMINAL HYDROLASE 2-RELATED"/>
    <property type="match status" value="1"/>
</dbReference>
<evidence type="ECO:0000256" key="6">
    <source>
        <dbReference type="ARBA" id="ARBA00022807"/>
    </source>
</evidence>
<feature type="compositionally biased region" description="Polar residues" evidence="8">
    <location>
        <begin position="814"/>
        <end position="824"/>
    </location>
</feature>
<keyword evidence="5" id="KW-0378">Hydrolase</keyword>
<dbReference type="AlphaFoldDB" id="A0A9W9I9I6"/>
<dbReference type="GO" id="GO:0061136">
    <property type="term" value="P:regulation of proteasomal protein catabolic process"/>
    <property type="evidence" value="ECO:0007669"/>
    <property type="project" value="TreeGrafter"/>
</dbReference>
<evidence type="ECO:0000256" key="7">
    <source>
        <dbReference type="SAM" id="Coils"/>
    </source>
</evidence>
<feature type="compositionally biased region" description="Basic and acidic residues" evidence="8">
    <location>
        <begin position="781"/>
        <end position="791"/>
    </location>
</feature>
<dbReference type="InterPro" id="IPR018200">
    <property type="entry name" value="USP_CS"/>
</dbReference>
<gene>
    <name evidence="10" type="ORF">N7492_005497</name>
</gene>
<dbReference type="PROSITE" id="PS00972">
    <property type="entry name" value="USP_1"/>
    <property type="match status" value="1"/>
</dbReference>
<evidence type="ECO:0000256" key="3">
    <source>
        <dbReference type="ARBA" id="ARBA00022670"/>
    </source>
</evidence>
<dbReference type="PROSITE" id="PS50235">
    <property type="entry name" value="USP_3"/>
    <property type="match status" value="1"/>
</dbReference>
<dbReference type="GO" id="GO:0004843">
    <property type="term" value="F:cysteine-type deubiquitinase activity"/>
    <property type="evidence" value="ECO:0007669"/>
    <property type="project" value="UniProtKB-EC"/>
</dbReference>
<evidence type="ECO:0000259" key="9">
    <source>
        <dbReference type="PROSITE" id="PS50235"/>
    </source>
</evidence>
<keyword evidence="3" id="KW-0645">Protease</keyword>
<feature type="non-terminal residue" evidence="10">
    <location>
        <position position="1"/>
    </location>
</feature>
<dbReference type="GO" id="GO:0043161">
    <property type="term" value="P:proteasome-mediated ubiquitin-dependent protein catabolic process"/>
    <property type="evidence" value="ECO:0007669"/>
    <property type="project" value="InterPro"/>
</dbReference>
<accession>A0A9W9I9I6</accession>
<dbReference type="EC" id="3.4.19.12" evidence="2"/>
<feature type="region of interest" description="Disordered" evidence="8">
    <location>
        <begin position="747"/>
        <end position="854"/>
    </location>
</feature>
<proteinExistence type="predicted"/>
<dbReference type="Pfam" id="PF00443">
    <property type="entry name" value="UCH"/>
    <property type="match status" value="1"/>
</dbReference>
<dbReference type="PROSITE" id="PS00973">
    <property type="entry name" value="USP_2"/>
    <property type="match status" value="1"/>
</dbReference>
<evidence type="ECO:0000256" key="4">
    <source>
        <dbReference type="ARBA" id="ARBA00022786"/>
    </source>
</evidence>
<dbReference type="GO" id="GO:0016579">
    <property type="term" value="P:protein deubiquitination"/>
    <property type="evidence" value="ECO:0007669"/>
    <property type="project" value="InterPro"/>
</dbReference>
<protein>
    <recommendedName>
        <fullName evidence="2">ubiquitinyl hydrolase 1</fullName>
        <ecNumber evidence="2">3.4.19.12</ecNumber>
    </recommendedName>
</protein>
<name>A0A9W9I9I6_9EURO</name>
<keyword evidence="6" id="KW-0788">Thiol protease</keyword>
<feature type="domain" description="USP" evidence="9">
    <location>
        <begin position="641"/>
        <end position="1207"/>
    </location>
</feature>
<dbReference type="Proteomes" id="UP001146351">
    <property type="component" value="Unassembled WGS sequence"/>
</dbReference>
<reference evidence="10" key="1">
    <citation type="submission" date="2022-11" db="EMBL/GenBank/DDBJ databases">
        <authorList>
            <person name="Petersen C."/>
        </authorList>
    </citation>
    <scope>NUCLEOTIDE SEQUENCE</scope>
    <source>
        <strain evidence="10">IBT 21917</strain>
    </source>
</reference>
<comment type="caution">
    <text evidence="10">The sequence shown here is derived from an EMBL/GenBank/DDBJ whole genome shotgun (WGS) entry which is preliminary data.</text>
</comment>
<evidence type="ECO:0000256" key="1">
    <source>
        <dbReference type="ARBA" id="ARBA00000707"/>
    </source>
</evidence>
<keyword evidence="11" id="KW-1185">Reference proteome</keyword>
<keyword evidence="7" id="KW-0175">Coiled coil</keyword>
<dbReference type="SUPFAM" id="SSF54001">
    <property type="entry name" value="Cysteine proteinases"/>
    <property type="match status" value="1"/>
</dbReference>